<sequence length="160" mass="18868">MKNQRNNQNLFLQSKAILTQTYTLQTEFFDVDSMGVVWHGNYVKYLESARCRFLESLDCTYTTMRYNGFVLPVVKIDMKYIKPLQFNQKFNVEVGLLEWESFLRFQYVFKNLEGQKLFLAHSSQVAVLLESQETCFCLPKILRQAIESAIQNKKRNINVL</sequence>
<protein>
    <submittedName>
        <fullName evidence="3">Acyl-CoA thioesterase</fullName>
    </submittedName>
</protein>
<evidence type="ECO:0000256" key="1">
    <source>
        <dbReference type="ARBA" id="ARBA00005953"/>
    </source>
</evidence>
<dbReference type="EMBL" id="NXLW01000001">
    <property type="protein sequence ID" value="RDU73640.1"/>
    <property type="molecule type" value="Genomic_DNA"/>
</dbReference>
<evidence type="ECO:0000256" key="2">
    <source>
        <dbReference type="ARBA" id="ARBA00022801"/>
    </source>
</evidence>
<name>A0A3D8J8M9_9HELI</name>
<evidence type="ECO:0000313" key="4">
    <source>
        <dbReference type="Proteomes" id="UP000256424"/>
    </source>
</evidence>
<proteinExistence type="inferred from homology"/>
<accession>A0A3D8J8M9</accession>
<dbReference type="RefSeq" id="WP_104763709.1">
    <property type="nucleotide sequence ID" value="NZ_FZPM01000030.1"/>
</dbReference>
<keyword evidence="4" id="KW-1185">Reference proteome</keyword>
<dbReference type="Proteomes" id="UP000256424">
    <property type="component" value="Unassembled WGS sequence"/>
</dbReference>
<dbReference type="PANTHER" id="PTHR31793:SF27">
    <property type="entry name" value="NOVEL THIOESTERASE SUPERFAMILY DOMAIN AND SAPOSIN A-TYPE DOMAIN CONTAINING PROTEIN (0610012H03RIK)"/>
    <property type="match status" value="1"/>
</dbReference>
<dbReference type="PANTHER" id="PTHR31793">
    <property type="entry name" value="4-HYDROXYBENZOYL-COA THIOESTERASE FAMILY MEMBER"/>
    <property type="match status" value="1"/>
</dbReference>
<dbReference type="OrthoDB" id="9800856at2"/>
<dbReference type="GO" id="GO:0047617">
    <property type="term" value="F:fatty acyl-CoA hydrolase activity"/>
    <property type="evidence" value="ECO:0007669"/>
    <property type="project" value="TreeGrafter"/>
</dbReference>
<evidence type="ECO:0000313" key="3">
    <source>
        <dbReference type="EMBL" id="RDU73640.1"/>
    </source>
</evidence>
<dbReference type="InterPro" id="IPR050563">
    <property type="entry name" value="4-hydroxybenzoyl-CoA_TE"/>
</dbReference>
<dbReference type="SUPFAM" id="SSF54637">
    <property type="entry name" value="Thioesterase/thiol ester dehydrase-isomerase"/>
    <property type="match status" value="1"/>
</dbReference>
<dbReference type="Gene3D" id="3.10.129.10">
    <property type="entry name" value="Hotdog Thioesterase"/>
    <property type="match status" value="1"/>
</dbReference>
<gene>
    <name evidence="3" type="ORF">CQA66_00120</name>
</gene>
<reference evidence="3 4" key="1">
    <citation type="submission" date="2018-04" db="EMBL/GenBank/DDBJ databases">
        <title>Novel Campyloabacter and Helicobacter Species and Strains.</title>
        <authorList>
            <person name="Mannion A.J."/>
            <person name="Shen Z."/>
            <person name="Fox J.G."/>
        </authorList>
    </citation>
    <scope>NUCLEOTIDE SEQUENCE [LARGE SCALE GENOMIC DNA]</scope>
    <source>
        <strain evidence="3 4">MIT 97-5075</strain>
    </source>
</reference>
<comment type="caution">
    <text evidence="3">The sequence shown here is derived from an EMBL/GenBank/DDBJ whole genome shotgun (WGS) entry which is preliminary data.</text>
</comment>
<dbReference type="Pfam" id="PF13279">
    <property type="entry name" value="4HBT_2"/>
    <property type="match status" value="1"/>
</dbReference>
<dbReference type="CDD" id="cd00586">
    <property type="entry name" value="4HBT"/>
    <property type="match status" value="1"/>
</dbReference>
<comment type="similarity">
    <text evidence="1">Belongs to the 4-hydroxybenzoyl-CoA thioesterase family.</text>
</comment>
<keyword evidence="2" id="KW-0378">Hydrolase</keyword>
<dbReference type="InterPro" id="IPR029069">
    <property type="entry name" value="HotDog_dom_sf"/>
</dbReference>
<organism evidence="3 4">
    <name type="scientific">Helicobacter aurati</name>
    <dbReference type="NCBI Taxonomy" id="137778"/>
    <lineage>
        <taxon>Bacteria</taxon>
        <taxon>Pseudomonadati</taxon>
        <taxon>Campylobacterota</taxon>
        <taxon>Epsilonproteobacteria</taxon>
        <taxon>Campylobacterales</taxon>
        <taxon>Helicobacteraceae</taxon>
        <taxon>Helicobacter</taxon>
    </lineage>
</organism>
<dbReference type="AlphaFoldDB" id="A0A3D8J8M9"/>